<dbReference type="CDD" id="cd11404">
    <property type="entry name" value="bHLHzip_Mlx_like"/>
    <property type="match status" value="1"/>
</dbReference>
<dbReference type="PANTHER" id="PTHR15741:SF27">
    <property type="entry name" value="TRANSCRIPTION FACTOR AP-4"/>
    <property type="match status" value="1"/>
</dbReference>
<proteinExistence type="predicted"/>
<dbReference type="SUPFAM" id="SSF47459">
    <property type="entry name" value="HLH, helix-loop-helix DNA-binding domain"/>
    <property type="match status" value="1"/>
</dbReference>
<dbReference type="GO" id="GO:0000981">
    <property type="term" value="F:DNA-binding transcription factor activity, RNA polymerase II-specific"/>
    <property type="evidence" value="ECO:0007669"/>
    <property type="project" value="TreeGrafter"/>
</dbReference>
<evidence type="ECO:0000256" key="5">
    <source>
        <dbReference type="ARBA" id="ARBA00023242"/>
    </source>
</evidence>
<evidence type="ECO:0000256" key="2">
    <source>
        <dbReference type="ARBA" id="ARBA00023015"/>
    </source>
</evidence>
<dbReference type="PROSITE" id="PS50888">
    <property type="entry name" value="BHLH"/>
    <property type="match status" value="1"/>
</dbReference>
<comment type="subcellular location">
    <subcellularLocation>
        <location evidence="1">Nucleus</location>
    </subcellularLocation>
</comment>
<dbReference type="InterPro" id="IPR052207">
    <property type="entry name" value="Max-like/E-box_TFs"/>
</dbReference>
<dbReference type="Pfam" id="PF23181">
    <property type="entry name" value="bHLH_INO4"/>
    <property type="match status" value="1"/>
</dbReference>
<evidence type="ECO:0000256" key="1">
    <source>
        <dbReference type="ARBA" id="ARBA00004123"/>
    </source>
</evidence>
<feature type="region of interest" description="Disordered" evidence="6">
    <location>
        <begin position="214"/>
        <end position="409"/>
    </location>
</feature>
<evidence type="ECO:0000313" key="8">
    <source>
        <dbReference type="EMBL" id="PKS09698.1"/>
    </source>
</evidence>
<organism evidence="8 9">
    <name type="scientific">Lomentospora prolificans</name>
    <dbReference type="NCBI Taxonomy" id="41688"/>
    <lineage>
        <taxon>Eukaryota</taxon>
        <taxon>Fungi</taxon>
        <taxon>Dikarya</taxon>
        <taxon>Ascomycota</taxon>
        <taxon>Pezizomycotina</taxon>
        <taxon>Sordariomycetes</taxon>
        <taxon>Hypocreomycetidae</taxon>
        <taxon>Microascales</taxon>
        <taxon>Microascaceae</taxon>
        <taxon>Lomentospora</taxon>
    </lineage>
</organism>
<protein>
    <recommendedName>
        <fullName evidence="7">BHLH domain-containing protein</fullName>
    </recommendedName>
</protein>
<dbReference type="InParanoid" id="A0A2N3NB86"/>
<keyword evidence="5" id="KW-0539">Nucleus</keyword>
<feature type="compositionally biased region" description="Low complexity" evidence="6">
    <location>
        <begin position="230"/>
        <end position="249"/>
    </location>
</feature>
<dbReference type="OrthoDB" id="5778525at2759"/>
<dbReference type="InterPro" id="IPR011598">
    <property type="entry name" value="bHLH_dom"/>
</dbReference>
<feature type="compositionally biased region" description="Low complexity" evidence="6">
    <location>
        <begin position="318"/>
        <end position="330"/>
    </location>
</feature>
<dbReference type="STRING" id="41688.A0A2N3NB86"/>
<keyword evidence="2" id="KW-0805">Transcription regulation</keyword>
<evidence type="ECO:0000313" key="9">
    <source>
        <dbReference type="Proteomes" id="UP000233524"/>
    </source>
</evidence>
<dbReference type="VEuPathDB" id="FungiDB:jhhlp_004319"/>
<name>A0A2N3NB86_9PEZI</name>
<comment type="caution">
    <text evidence="8">The sequence shown here is derived from an EMBL/GenBank/DDBJ whole genome shotgun (WGS) entry which is preliminary data.</text>
</comment>
<gene>
    <name evidence="8" type="ORF">jhhlp_004319</name>
</gene>
<evidence type="ECO:0000256" key="6">
    <source>
        <dbReference type="SAM" id="MobiDB-lite"/>
    </source>
</evidence>
<keyword evidence="4" id="KW-0804">Transcription</keyword>
<feature type="region of interest" description="Disordered" evidence="6">
    <location>
        <begin position="1"/>
        <end position="48"/>
    </location>
</feature>
<dbReference type="GO" id="GO:0000978">
    <property type="term" value="F:RNA polymerase II cis-regulatory region sequence-specific DNA binding"/>
    <property type="evidence" value="ECO:0007669"/>
    <property type="project" value="TreeGrafter"/>
</dbReference>
<feature type="compositionally biased region" description="Pro residues" evidence="6">
    <location>
        <begin position="33"/>
        <end position="43"/>
    </location>
</feature>
<keyword evidence="9" id="KW-1185">Reference proteome</keyword>
<dbReference type="Gene3D" id="4.10.280.10">
    <property type="entry name" value="Helix-loop-helix DNA-binding domain"/>
    <property type="match status" value="1"/>
</dbReference>
<feature type="compositionally biased region" description="Basic and acidic residues" evidence="6">
    <location>
        <begin position="392"/>
        <end position="409"/>
    </location>
</feature>
<dbReference type="GO" id="GO:0005634">
    <property type="term" value="C:nucleus"/>
    <property type="evidence" value="ECO:0007669"/>
    <property type="project" value="UniProtKB-SubCell"/>
</dbReference>
<sequence>MLALRQPKRESTESSDPSLPFGYAFNESQEAVPNPPPSPPPGDPILSAEDSISLQHFLENLSSDHFIAPSYGEGLNFTDTWLDLPPQLVGSTTSLGQHPVTDPAAMAGGFYMRDENNVSDETSQHASTGSMAPPPLPHGGSHPLQASLAHHASPDVLAGAALLPRNGLLNPNGFHSAPLVPQTQFSSLRDLGPGYRHEPGAALGNALLRNGFPGVNNGEAQFPSLPYGGQQQQQHQHQQQQQPQQERQQLASQLMRASEIQWGTDDSFNHGQGYVPQSHNDTHESLSQRQLQMMQCLQVAPSAATTRPSSPVADQASPAAAGMDAPMVAAEPTSQEPPRKRPKGTSSGPSSADGGDETSPPATTPKSARRGKGSSTGAAAKKRRRSGNGTKAPRENLTDEQRRANHIRSEQKRRNIIKNGFDDLCKIVPALRDNRASKKIALSVAADWLDSLLCFNSELTDILTRVKGEATG</sequence>
<dbReference type="InterPro" id="IPR036638">
    <property type="entry name" value="HLH_DNA-bd_sf"/>
</dbReference>
<dbReference type="EMBL" id="NLAX01000010">
    <property type="protein sequence ID" value="PKS09698.1"/>
    <property type="molecule type" value="Genomic_DNA"/>
</dbReference>
<feature type="compositionally biased region" description="Polar residues" evidence="6">
    <location>
        <begin position="119"/>
        <end position="130"/>
    </location>
</feature>
<evidence type="ECO:0000256" key="3">
    <source>
        <dbReference type="ARBA" id="ARBA00023125"/>
    </source>
</evidence>
<keyword evidence="3" id="KW-0238">DNA-binding</keyword>
<feature type="domain" description="BHLH" evidence="7">
    <location>
        <begin position="401"/>
        <end position="452"/>
    </location>
</feature>
<dbReference type="GO" id="GO:0046983">
    <property type="term" value="F:protein dimerization activity"/>
    <property type="evidence" value="ECO:0007669"/>
    <property type="project" value="InterPro"/>
</dbReference>
<dbReference type="AlphaFoldDB" id="A0A2N3NB86"/>
<dbReference type="PANTHER" id="PTHR15741">
    <property type="entry name" value="BASIC HELIX-LOOP-HELIX ZIP TRANSCRIPTION FACTOR"/>
    <property type="match status" value="1"/>
</dbReference>
<feature type="compositionally biased region" description="Polar residues" evidence="6">
    <location>
        <begin position="264"/>
        <end position="279"/>
    </location>
</feature>
<evidence type="ECO:0000256" key="4">
    <source>
        <dbReference type="ARBA" id="ARBA00023163"/>
    </source>
</evidence>
<dbReference type="Proteomes" id="UP000233524">
    <property type="component" value="Unassembled WGS sequence"/>
</dbReference>
<reference evidence="8 9" key="1">
    <citation type="journal article" date="2017" name="G3 (Bethesda)">
        <title>First Draft Genome Sequence of the Pathogenic Fungus Lomentospora prolificans (Formerly Scedosporium prolificans).</title>
        <authorList>
            <person name="Luo R."/>
            <person name="Zimin A."/>
            <person name="Workman R."/>
            <person name="Fan Y."/>
            <person name="Pertea G."/>
            <person name="Grossman N."/>
            <person name="Wear M.P."/>
            <person name="Jia B."/>
            <person name="Miller H."/>
            <person name="Casadevall A."/>
            <person name="Timp W."/>
            <person name="Zhang S.X."/>
            <person name="Salzberg S.L."/>
        </authorList>
    </citation>
    <scope>NUCLEOTIDE SEQUENCE [LARGE SCALE GENOMIC DNA]</scope>
    <source>
        <strain evidence="8 9">JHH-5317</strain>
    </source>
</reference>
<feature type="region of interest" description="Disordered" evidence="6">
    <location>
        <begin position="118"/>
        <end position="146"/>
    </location>
</feature>
<accession>A0A2N3NB86</accession>
<dbReference type="InterPro" id="IPR057072">
    <property type="entry name" value="bHLH_INO4"/>
</dbReference>
<evidence type="ECO:0000259" key="7">
    <source>
        <dbReference type="PROSITE" id="PS50888"/>
    </source>
</evidence>